<keyword evidence="3" id="KW-1185">Reference proteome</keyword>
<keyword evidence="1" id="KW-0472">Membrane</keyword>
<evidence type="ECO:0000313" key="3">
    <source>
        <dbReference type="Proteomes" id="UP001569428"/>
    </source>
</evidence>
<dbReference type="Proteomes" id="UP001569428">
    <property type="component" value="Unassembled WGS sequence"/>
</dbReference>
<organism evidence="2 3">
    <name type="scientific">Microbulbifer epialgicus</name>
    <dbReference type="NCBI Taxonomy" id="393907"/>
    <lineage>
        <taxon>Bacteria</taxon>
        <taxon>Pseudomonadati</taxon>
        <taxon>Pseudomonadota</taxon>
        <taxon>Gammaproteobacteria</taxon>
        <taxon>Cellvibrionales</taxon>
        <taxon>Microbulbiferaceae</taxon>
        <taxon>Microbulbifer</taxon>
    </lineage>
</organism>
<keyword evidence="1" id="KW-1133">Transmembrane helix</keyword>
<evidence type="ECO:0000313" key="2">
    <source>
        <dbReference type="EMBL" id="MFA0813988.1"/>
    </source>
</evidence>
<evidence type="ECO:0000256" key="1">
    <source>
        <dbReference type="SAM" id="Phobius"/>
    </source>
</evidence>
<dbReference type="RefSeq" id="WP_371841832.1">
    <property type="nucleotide sequence ID" value="NZ_JBGMEK010000188.1"/>
</dbReference>
<gene>
    <name evidence="2" type="ORF">ACCI49_24275</name>
</gene>
<keyword evidence="1" id="KW-0812">Transmembrane</keyword>
<sequence length="111" mass="12363">MKIFKKILIGIGVVLLIPIGVVVWFFSSGGIFGECETQELVRSKSPGDKYEAMVYTKGCGATTPTATIVALRQDRNASAFEGHLYKFGDKFTNYWSAILWLSFSCKTELIR</sequence>
<protein>
    <submittedName>
        <fullName evidence="2">Uncharacterized protein</fullName>
    </submittedName>
</protein>
<name>A0ABV4P7V4_9GAMM</name>
<accession>A0ABV4P7V4</accession>
<dbReference type="EMBL" id="JBGMEK010000188">
    <property type="protein sequence ID" value="MFA0813988.1"/>
    <property type="molecule type" value="Genomic_DNA"/>
</dbReference>
<reference evidence="2 3" key="1">
    <citation type="submission" date="2024-08" db="EMBL/GenBank/DDBJ databases">
        <authorList>
            <person name="Ishaq N."/>
        </authorList>
    </citation>
    <scope>NUCLEOTIDE SEQUENCE [LARGE SCALE GENOMIC DNA]</scope>
    <source>
        <strain evidence="2 3">DSM 18651</strain>
    </source>
</reference>
<proteinExistence type="predicted"/>
<comment type="caution">
    <text evidence="2">The sequence shown here is derived from an EMBL/GenBank/DDBJ whole genome shotgun (WGS) entry which is preliminary data.</text>
</comment>
<feature type="transmembrane region" description="Helical" evidence="1">
    <location>
        <begin position="7"/>
        <end position="26"/>
    </location>
</feature>